<evidence type="ECO:0000313" key="3">
    <source>
        <dbReference type="Proteomes" id="UP000314294"/>
    </source>
</evidence>
<comment type="caution">
    <text evidence="2">The sequence shown here is derived from an EMBL/GenBank/DDBJ whole genome shotgun (WGS) entry which is preliminary data.</text>
</comment>
<accession>A0A4Z2HKK8</accession>
<name>A0A4Z2HKK8_9TELE</name>
<feature type="compositionally biased region" description="Basic and acidic residues" evidence="1">
    <location>
        <begin position="43"/>
        <end position="70"/>
    </location>
</feature>
<proteinExistence type="predicted"/>
<dbReference type="AlphaFoldDB" id="A0A4Z2HKK8"/>
<evidence type="ECO:0000313" key="2">
    <source>
        <dbReference type="EMBL" id="TNN65503.1"/>
    </source>
</evidence>
<sequence>MCRERASKQGEEWSEGEAIYLANLLLHHHHLHHHLHHPSGAVKLKELSVESGGEERSDAMRQGQAEENRQFLEALKNPSALWPTPAPRDPSARRPTPVTRWRRGPLAPGTQIGWWAAVSNLASAAGWLLISQLL</sequence>
<keyword evidence="3" id="KW-1185">Reference proteome</keyword>
<gene>
    <name evidence="2" type="ORF">EYF80_024322</name>
</gene>
<organism evidence="2 3">
    <name type="scientific">Liparis tanakae</name>
    <name type="common">Tanaka's snailfish</name>
    <dbReference type="NCBI Taxonomy" id="230148"/>
    <lineage>
        <taxon>Eukaryota</taxon>
        <taxon>Metazoa</taxon>
        <taxon>Chordata</taxon>
        <taxon>Craniata</taxon>
        <taxon>Vertebrata</taxon>
        <taxon>Euteleostomi</taxon>
        <taxon>Actinopterygii</taxon>
        <taxon>Neopterygii</taxon>
        <taxon>Teleostei</taxon>
        <taxon>Neoteleostei</taxon>
        <taxon>Acanthomorphata</taxon>
        <taxon>Eupercaria</taxon>
        <taxon>Perciformes</taxon>
        <taxon>Cottioidei</taxon>
        <taxon>Cottales</taxon>
        <taxon>Liparidae</taxon>
        <taxon>Liparis</taxon>
    </lineage>
</organism>
<feature type="region of interest" description="Disordered" evidence="1">
    <location>
        <begin position="35"/>
        <end position="103"/>
    </location>
</feature>
<reference evidence="2 3" key="1">
    <citation type="submission" date="2019-03" db="EMBL/GenBank/DDBJ databases">
        <title>First draft genome of Liparis tanakae, snailfish: a comprehensive survey of snailfish specific genes.</title>
        <authorList>
            <person name="Kim W."/>
            <person name="Song I."/>
            <person name="Jeong J.-H."/>
            <person name="Kim D."/>
            <person name="Kim S."/>
            <person name="Ryu S."/>
            <person name="Song J.Y."/>
            <person name="Lee S.K."/>
        </authorList>
    </citation>
    <scope>NUCLEOTIDE SEQUENCE [LARGE SCALE GENOMIC DNA]</scope>
    <source>
        <tissue evidence="2">Muscle</tissue>
    </source>
</reference>
<protein>
    <submittedName>
        <fullName evidence="2">Uncharacterized protein</fullName>
    </submittedName>
</protein>
<dbReference type="EMBL" id="SRLO01000234">
    <property type="protein sequence ID" value="TNN65503.1"/>
    <property type="molecule type" value="Genomic_DNA"/>
</dbReference>
<evidence type="ECO:0000256" key="1">
    <source>
        <dbReference type="SAM" id="MobiDB-lite"/>
    </source>
</evidence>
<dbReference type="Proteomes" id="UP000314294">
    <property type="component" value="Unassembled WGS sequence"/>
</dbReference>